<feature type="active site" description="Proton acceptor" evidence="1">
    <location>
        <position position="201"/>
    </location>
</feature>
<dbReference type="GO" id="GO:0000271">
    <property type="term" value="P:polysaccharide biosynthetic process"/>
    <property type="evidence" value="ECO:0007669"/>
    <property type="project" value="TreeGrafter"/>
</dbReference>
<name>A0A7V7UBB1_9FIRM</name>
<dbReference type="OrthoDB" id="9810913at2"/>
<comment type="caution">
    <text evidence="4">The sequence shown here is derived from an EMBL/GenBank/DDBJ whole genome shotgun (WGS) entry which is preliminary data.</text>
</comment>
<keyword evidence="2 3" id="KW-0663">Pyridoxal phosphate</keyword>
<comment type="similarity">
    <text evidence="3">Belongs to the DegT/DnrJ/EryC1 family.</text>
</comment>
<evidence type="ECO:0000313" key="4">
    <source>
        <dbReference type="EMBL" id="KAB1437780.1"/>
    </source>
</evidence>
<evidence type="ECO:0000313" key="5">
    <source>
        <dbReference type="Proteomes" id="UP000461768"/>
    </source>
</evidence>
<evidence type="ECO:0000256" key="2">
    <source>
        <dbReference type="PIRSR" id="PIRSR000390-2"/>
    </source>
</evidence>
<sequence length="383" mass="44022">MIPLSVPCLKGNEERYVLDALNKTWVSSAGGYVIRFEQELEKYLKVKSCVALQSGTAAIHLALRLAGVERNNEVIVPTLTFIATINPIKYLGAEPVFMDCDDYLTIDCDKLEQFLQQECMQTSKGIKNKSSNRYIKAIIAVHVFGNMANMKRLSELAKQYDLKLIEDATESIGSFYCEGELCNQFSGTMGDFGAFSFNGNKIITTGGGGMLTAKDDKMVQRARYLSTQAKDDDLNYIHNDVGYNYRMTNLQAALGVAQLEQLESFIKIKNDNYTYYKKKLESMKHVKLLPFQKDVRSNYWFYSLLLSQTNSTKEFFVEELKRYEIQTRPIWKLCHMQKMYQSNQSFYIEKAYFYWERIINIPCSVTLTYGEIDYIADVLSKIT</sequence>
<dbReference type="Pfam" id="PF01041">
    <property type="entry name" value="DegT_DnrJ_EryC1"/>
    <property type="match status" value="1"/>
</dbReference>
<dbReference type="EMBL" id="WAGX01000005">
    <property type="protein sequence ID" value="KAB1437780.1"/>
    <property type="molecule type" value="Genomic_DNA"/>
</dbReference>
<feature type="modified residue" description="N6-(pyridoxal phosphate)lysine" evidence="2">
    <location>
        <position position="201"/>
    </location>
</feature>
<dbReference type="GO" id="GO:0030170">
    <property type="term" value="F:pyridoxal phosphate binding"/>
    <property type="evidence" value="ECO:0007669"/>
    <property type="project" value="TreeGrafter"/>
</dbReference>
<proteinExistence type="inferred from homology"/>
<protein>
    <submittedName>
        <fullName evidence="4">LegC family aminotransferase</fullName>
    </submittedName>
</protein>
<reference evidence="4 5" key="1">
    <citation type="submission" date="2019-09" db="EMBL/GenBank/DDBJ databases">
        <authorList>
            <person name="Valk L.C."/>
        </authorList>
    </citation>
    <scope>NUCLEOTIDE SEQUENCE [LARGE SCALE GENOMIC DNA]</scope>
    <source>
        <strain evidence="4">GalUA</strain>
    </source>
</reference>
<gene>
    <name evidence="4" type="ORF">F7O84_09300</name>
</gene>
<dbReference type="InterPro" id="IPR015424">
    <property type="entry name" value="PyrdxlP-dep_Trfase"/>
</dbReference>
<dbReference type="AlphaFoldDB" id="A0A7V7UBB1"/>
<evidence type="ECO:0000256" key="3">
    <source>
        <dbReference type="RuleBase" id="RU004508"/>
    </source>
</evidence>
<dbReference type="CDD" id="cd00616">
    <property type="entry name" value="AHBA_syn"/>
    <property type="match status" value="1"/>
</dbReference>
<dbReference type="SUPFAM" id="SSF53383">
    <property type="entry name" value="PLP-dependent transferases"/>
    <property type="match status" value="1"/>
</dbReference>
<dbReference type="NCBIfam" id="TIGR04181">
    <property type="entry name" value="NHT_00031"/>
    <property type="match status" value="1"/>
</dbReference>
<accession>A0A7V7UBB1</accession>
<keyword evidence="4" id="KW-0808">Transferase</keyword>
<keyword evidence="5" id="KW-1185">Reference proteome</keyword>
<dbReference type="InterPro" id="IPR015422">
    <property type="entry name" value="PyrdxlP-dep_Trfase_small"/>
</dbReference>
<evidence type="ECO:0000256" key="1">
    <source>
        <dbReference type="PIRSR" id="PIRSR000390-1"/>
    </source>
</evidence>
<dbReference type="Proteomes" id="UP000461768">
    <property type="component" value="Unassembled WGS sequence"/>
</dbReference>
<dbReference type="GO" id="GO:0008483">
    <property type="term" value="F:transaminase activity"/>
    <property type="evidence" value="ECO:0007669"/>
    <property type="project" value="UniProtKB-KW"/>
</dbReference>
<dbReference type="RefSeq" id="WP_151144315.1">
    <property type="nucleotide sequence ID" value="NZ_WAGX01000005.1"/>
</dbReference>
<dbReference type="Gene3D" id="3.90.1150.10">
    <property type="entry name" value="Aspartate Aminotransferase, domain 1"/>
    <property type="match status" value="1"/>
</dbReference>
<dbReference type="InterPro" id="IPR026385">
    <property type="entry name" value="LegC-like"/>
</dbReference>
<dbReference type="InterPro" id="IPR000653">
    <property type="entry name" value="DegT/StrS_aminotransferase"/>
</dbReference>
<dbReference type="Gene3D" id="3.40.640.10">
    <property type="entry name" value="Type I PLP-dependent aspartate aminotransferase-like (Major domain)"/>
    <property type="match status" value="1"/>
</dbReference>
<reference evidence="4 5" key="2">
    <citation type="submission" date="2020-02" db="EMBL/GenBank/DDBJ databases">
        <title>Candidatus Galacturonibacter soehngenii shows hetero-acetogenic catabolism of galacturonic acid but lacks a canonical carbon monoxide dehydrogenase/acetyl-CoA synthase complex.</title>
        <authorList>
            <person name="Diender M."/>
            <person name="Stouten G.R."/>
            <person name="Petersen J.F."/>
            <person name="Nielsen P.H."/>
            <person name="Dueholm M.S."/>
            <person name="Pronk J.T."/>
            <person name="Van Loosdrecht M.C.M."/>
        </authorList>
    </citation>
    <scope>NUCLEOTIDE SEQUENCE [LARGE SCALE GENOMIC DNA]</scope>
    <source>
        <strain evidence="4">GalUA</strain>
    </source>
</reference>
<keyword evidence="4" id="KW-0032">Aminotransferase</keyword>
<dbReference type="PANTHER" id="PTHR30244">
    <property type="entry name" value="TRANSAMINASE"/>
    <property type="match status" value="1"/>
</dbReference>
<dbReference type="PIRSF" id="PIRSF000390">
    <property type="entry name" value="PLP_StrS"/>
    <property type="match status" value="1"/>
</dbReference>
<organism evidence="4 5">
    <name type="scientific">Candidatus Galacturonatibacter soehngenii</name>
    <dbReference type="NCBI Taxonomy" id="2307010"/>
    <lineage>
        <taxon>Bacteria</taxon>
        <taxon>Bacillati</taxon>
        <taxon>Bacillota</taxon>
        <taxon>Clostridia</taxon>
        <taxon>Lachnospirales</taxon>
        <taxon>Lachnospiraceae</taxon>
        <taxon>Candidatus Galacturonatibacter</taxon>
    </lineage>
</organism>
<dbReference type="PANTHER" id="PTHR30244:SF30">
    <property type="entry name" value="BLR5990 PROTEIN"/>
    <property type="match status" value="1"/>
</dbReference>
<dbReference type="InterPro" id="IPR015421">
    <property type="entry name" value="PyrdxlP-dep_Trfase_major"/>
</dbReference>